<proteinExistence type="predicted"/>
<dbReference type="PROSITE" id="PS51257">
    <property type="entry name" value="PROKAR_LIPOPROTEIN"/>
    <property type="match status" value="1"/>
</dbReference>
<dbReference type="InterPro" id="IPR025049">
    <property type="entry name" value="Mfa-like_1"/>
</dbReference>
<dbReference type="AlphaFoldDB" id="A0A5J4RTE4"/>
<sequence>MKRYIINKTIKAFFLVVVIMGVIACNEKEEELSNISSSMKNLISLSAKMDADETGKAITRASVGNFPNAVNNEAQVAVLAYITNDYDAAPSYINHEKADVVSNDILPYYYLAWQKGREQYWPNEQELLITAYNPIHTKDEKSNNKLRISLHPKDWKTNPDVIVADPVTAKYLSGTSVDLSFRHIMSSLTIKMKSANGDAQLGKVEIFIEENQSTRLYNLKTTQWENVLTSSAFANYLLSENISLSSTPVNLSSTPVLFFPGMEQFVTL</sequence>
<feature type="non-terminal residue" evidence="1">
    <location>
        <position position="268"/>
    </location>
</feature>
<accession>A0A5J4RTE4</accession>
<gene>
    <name evidence="1" type="ORF">EZS27_015422</name>
</gene>
<dbReference type="CDD" id="cd13120">
    <property type="entry name" value="BF2867_like_N"/>
    <property type="match status" value="1"/>
</dbReference>
<dbReference type="InterPro" id="IPR042278">
    <property type="entry name" value="Mfa-like_1_N"/>
</dbReference>
<evidence type="ECO:0000313" key="1">
    <source>
        <dbReference type="EMBL" id="KAA6336410.1"/>
    </source>
</evidence>
<comment type="caution">
    <text evidence="1">The sequence shown here is derived from an EMBL/GenBank/DDBJ whole genome shotgun (WGS) entry which is preliminary data.</text>
</comment>
<evidence type="ECO:0008006" key="2">
    <source>
        <dbReference type="Google" id="ProtNLM"/>
    </source>
</evidence>
<reference evidence="1" key="1">
    <citation type="submission" date="2019-03" db="EMBL/GenBank/DDBJ databases">
        <title>Single cell metagenomics reveals metabolic interactions within the superorganism composed of flagellate Streblomastix strix and complex community of Bacteroidetes bacteria on its surface.</title>
        <authorList>
            <person name="Treitli S.C."/>
            <person name="Kolisko M."/>
            <person name="Husnik F."/>
            <person name="Keeling P."/>
            <person name="Hampl V."/>
        </authorList>
    </citation>
    <scope>NUCLEOTIDE SEQUENCE</scope>
    <source>
        <strain evidence="1">STM</strain>
    </source>
</reference>
<dbReference type="Pfam" id="PF13149">
    <property type="entry name" value="Mfa_like_1"/>
    <property type="match status" value="1"/>
</dbReference>
<organism evidence="1">
    <name type="scientific">termite gut metagenome</name>
    <dbReference type="NCBI Taxonomy" id="433724"/>
    <lineage>
        <taxon>unclassified sequences</taxon>
        <taxon>metagenomes</taxon>
        <taxon>organismal metagenomes</taxon>
    </lineage>
</organism>
<dbReference type="Gene3D" id="2.60.40.2620">
    <property type="entry name" value="Fimbrillin-like"/>
    <property type="match status" value="1"/>
</dbReference>
<name>A0A5J4RTE4_9ZZZZ</name>
<dbReference type="EMBL" id="SNRY01000795">
    <property type="protein sequence ID" value="KAA6336410.1"/>
    <property type="molecule type" value="Genomic_DNA"/>
</dbReference>
<protein>
    <recommendedName>
        <fullName evidence="2">Fimbrillin family protein</fullName>
    </recommendedName>
</protein>